<accession>A0A834WPB6</accession>
<organism evidence="2 3">
    <name type="scientific">Senna tora</name>
    <dbReference type="NCBI Taxonomy" id="362788"/>
    <lineage>
        <taxon>Eukaryota</taxon>
        <taxon>Viridiplantae</taxon>
        <taxon>Streptophyta</taxon>
        <taxon>Embryophyta</taxon>
        <taxon>Tracheophyta</taxon>
        <taxon>Spermatophyta</taxon>
        <taxon>Magnoliopsida</taxon>
        <taxon>eudicotyledons</taxon>
        <taxon>Gunneridae</taxon>
        <taxon>Pentapetalae</taxon>
        <taxon>rosids</taxon>
        <taxon>fabids</taxon>
        <taxon>Fabales</taxon>
        <taxon>Fabaceae</taxon>
        <taxon>Caesalpinioideae</taxon>
        <taxon>Cassia clade</taxon>
        <taxon>Senna</taxon>
    </lineage>
</organism>
<sequence>MLRKAGKIAEKLGGAKDGESGEGMWRMLPKIAALNEANVSEKTKGEGGHYMYMIIDYE</sequence>
<reference evidence="2" key="1">
    <citation type="submission" date="2020-09" db="EMBL/GenBank/DDBJ databases">
        <title>Genome-Enabled Discovery of Anthraquinone Biosynthesis in Senna tora.</title>
        <authorList>
            <person name="Kang S.-H."/>
            <person name="Pandey R.P."/>
            <person name="Lee C.-M."/>
            <person name="Sim J.-S."/>
            <person name="Jeong J.-T."/>
            <person name="Choi B.-S."/>
            <person name="Jung M."/>
            <person name="Ginzburg D."/>
            <person name="Zhao K."/>
            <person name="Won S.Y."/>
            <person name="Oh T.-J."/>
            <person name="Yu Y."/>
            <person name="Kim N.-H."/>
            <person name="Lee O.R."/>
            <person name="Lee T.-H."/>
            <person name="Bashyal P."/>
            <person name="Kim T.-S."/>
            <person name="Lee W.-H."/>
            <person name="Kawkins C."/>
            <person name="Kim C.-K."/>
            <person name="Kim J.S."/>
            <person name="Ahn B.O."/>
            <person name="Rhee S.Y."/>
            <person name="Sohng J.K."/>
        </authorList>
    </citation>
    <scope>NUCLEOTIDE SEQUENCE</scope>
    <source>
        <tissue evidence="2">Leaf</tissue>
    </source>
</reference>
<gene>
    <name evidence="2" type="ORF">G2W53_011990</name>
</gene>
<dbReference type="Proteomes" id="UP000634136">
    <property type="component" value="Unassembled WGS sequence"/>
</dbReference>
<protein>
    <submittedName>
        <fullName evidence="2">Uncharacterized protein</fullName>
    </submittedName>
</protein>
<keyword evidence="3" id="KW-1185">Reference proteome</keyword>
<evidence type="ECO:0000256" key="1">
    <source>
        <dbReference type="SAM" id="MobiDB-lite"/>
    </source>
</evidence>
<feature type="region of interest" description="Disordered" evidence="1">
    <location>
        <begin position="1"/>
        <end position="21"/>
    </location>
</feature>
<comment type="caution">
    <text evidence="2">The sequence shown here is derived from an EMBL/GenBank/DDBJ whole genome shotgun (WGS) entry which is preliminary data.</text>
</comment>
<proteinExistence type="predicted"/>
<evidence type="ECO:0000313" key="2">
    <source>
        <dbReference type="EMBL" id="KAF7829657.1"/>
    </source>
</evidence>
<evidence type="ECO:0000313" key="3">
    <source>
        <dbReference type="Proteomes" id="UP000634136"/>
    </source>
</evidence>
<name>A0A834WPB6_9FABA</name>
<dbReference type="EMBL" id="JAAIUW010000005">
    <property type="protein sequence ID" value="KAF7829657.1"/>
    <property type="molecule type" value="Genomic_DNA"/>
</dbReference>
<dbReference type="AlphaFoldDB" id="A0A834WPB6"/>
<feature type="compositionally biased region" description="Basic and acidic residues" evidence="1">
    <location>
        <begin position="7"/>
        <end position="19"/>
    </location>
</feature>